<comment type="caution">
    <text evidence="2">The sequence shown here is derived from an EMBL/GenBank/DDBJ whole genome shotgun (WGS) entry which is preliminary data.</text>
</comment>
<feature type="compositionally biased region" description="Basic and acidic residues" evidence="1">
    <location>
        <begin position="56"/>
        <end position="77"/>
    </location>
</feature>
<dbReference type="Proteomes" id="UP000324091">
    <property type="component" value="Chromosome 9"/>
</dbReference>
<evidence type="ECO:0000256" key="1">
    <source>
        <dbReference type="SAM" id="MobiDB-lite"/>
    </source>
</evidence>
<evidence type="ECO:0000313" key="3">
    <source>
        <dbReference type="Proteomes" id="UP000324091"/>
    </source>
</evidence>
<sequence>MGDARETGDTIQTGELGGVSQVMGELGVPGIVAGELGEEAVSTGELGEEAVSTGEQETHSDRNIEADWEKSGKGRRC</sequence>
<keyword evidence="3" id="KW-1185">Reference proteome</keyword>
<reference evidence="2 3" key="1">
    <citation type="submission" date="2019-04" db="EMBL/GenBank/DDBJ databases">
        <title>Chromosome genome assembly for Takifugu flavidus.</title>
        <authorList>
            <person name="Xiao S."/>
        </authorList>
    </citation>
    <scope>NUCLEOTIDE SEQUENCE [LARGE SCALE GENOMIC DNA]</scope>
    <source>
        <strain evidence="2">HTHZ2018</strain>
        <tissue evidence="2">Muscle</tissue>
    </source>
</reference>
<evidence type="ECO:0000313" key="2">
    <source>
        <dbReference type="EMBL" id="TWW55987.1"/>
    </source>
</evidence>
<name>A0A5C6MRI7_9TELE</name>
<dbReference type="EMBL" id="RHFK02000022">
    <property type="protein sequence ID" value="TWW55987.1"/>
    <property type="molecule type" value="Genomic_DNA"/>
</dbReference>
<organism evidence="2 3">
    <name type="scientific">Takifugu flavidus</name>
    <name type="common">sansaifugu</name>
    <dbReference type="NCBI Taxonomy" id="433684"/>
    <lineage>
        <taxon>Eukaryota</taxon>
        <taxon>Metazoa</taxon>
        <taxon>Chordata</taxon>
        <taxon>Craniata</taxon>
        <taxon>Vertebrata</taxon>
        <taxon>Euteleostomi</taxon>
        <taxon>Actinopterygii</taxon>
        <taxon>Neopterygii</taxon>
        <taxon>Teleostei</taxon>
        <taxon>Neoteleostei</taxon>
        <taxon>Acanthomorphata</taxon>
        <taxon>Eupercaria</taxon>
        <taxon>Tetraodontiformes</taxon>
        <taxon>Tetradontoidea</taxon>
        <taxon>Tetraodontidae</taxon>
        <taxon>Takifugu</taxon>
    </lineage>
</organism>
<protein>
    <submittedName>
        <fullName evidence="2">Uncharacterized protein</fullName>
    </submittedName>
</protein>
<gene>
    <name evidence="2" type="ORF">D4764_09G0010370</name>
</gene>
<accession>A0A5C6MRI7</accession>
<feature type="region of interest" description="Disordered" evidence="1">
    <location>
        <begin position="34"/>
        <end position="77"/>
    </location>
</feature>
<dbReference type="AlphaFoldDB" id="A0A5C6MRI7"/>
<proteinExistence type="predicted"/>
<feature type="region of interest" description="Disordered" evidence="1">
    <location>
        <begin position="1"/>
        <end position="21"/>
    </location>
</feature>